<gene>
    <name evidence="2" type="primary">mobB</name>
    <name evidence="2" type="ORF">GCM10023091_00220</name>
</gene>
<feature type="domain" description="MobA/VirD2-like nuclease" evidence="1">
    <location>
        <begin position="17"/>
        <end position="151"/>
    </location>
</feature>
<protein>
    <submittedName>
        <fullName evidence="2">Conjugal transfer protein MobB</fullName>
    </submittedName>
</protein>
<sequence length="416" mass="46908">MVAIIFSSNSIRGIFHYNENKVKEGKAVCLEAVNYPLRAVDMTTEMKLDRLKKHIQLNPGVKVNAVHISLNFDSSEKLSEGLLKEIAGQYMERIGFGDQPYLLYQHHDAAHPHCHVVTTNIRSDGSRINLHNLGKVQSEVARKALEKEYNLVRAEDQKRKLFQVKPVDVGIIEYGKIQTKRAIGNVLTSVLNQYTYTSLAELNAVLNLYNVTADRGTPNSRTYRSGGLSYRLLDEKGNKIGVPIKASLLPGKPGIKYLEGRFQLNKTRRKEHQLRLKSAVDGALFLSSRPTLPGMIQELKKQGIDTVIRVNTEGRIYGITFVDHVRKIVFNGSDLGKNYSAQAIVDHLLKVAHEHPSEIKPVLTQEQSLSIKETAQGNSNLSQEGLLESLMAPEHIHRYTPQYGVTRKKKRKRKLF</sequence>
<dbReference type="EMBL" id="BAABEY010000001">
    <property type="protein sequence ID" value="GAA4430669.1"/>
    <property type="molecule type" value="Genomic_DNA"/>
</dbReference>
<organism evidence="2 3">
    <name type="scientific">Ravibacter arvi</name>
    <dbReference type="NCBI Taxonomy" id="2051041"/>
    <lineage>
        <taxon>Bacteria</taxon>
        <taxon>Pseudomonadati</taxon>
        <taxon>Bacteroidota</taxon>
        <taxon>Cytophagia</taxon>
        <taxon>Cytophagales</taxon>
        <taxon>Spirosomataceae</taxon>
        <taxon>Ravibacter</taxon>
    </lineage>
</organism>
<dbReference type="RefSeq" id="WP_345025943.1">
    <property type="nucleotide sequence ID" value="NZ_BAABEY010000001.1"/>
</dbReference>
<comment type="caution">
    <text evidence="2">The sequence shown here is derived from an EMBL/GenBank/DDBJ whole genome shotgun (WGS) entry which is preliminary data.</text>
</comment>
<proteinExistence type="predicted"/>
<keyword evidence="3" id="KW-1185">Reference proteome</keyword>
<dbReference type="Proteomes" id="UP001501508">
    <property type="component" value="Unassembled WGS sequence"/>
</dbReference>
<reference evidence="3" key="1">
    <citation type="journal article" date="2019" name="Int. J. Syst. Evol. Microbiol.">
        <title>The Global Catalogue of Microorganisms (GCM) 10K type strain sequencing project: providing services to taxonomists for standard genome sequencing and annotation.</title>
        <authorList>
            <consortium name="The Broad Institute Genomics Platform"/>
            <consortium name="The Broad Institute Genome Sequencing Center for Infectious Disease"/>
            <person name="Wu L."/>
            <person name="Ma J."/>
        </authorList>
    </citation>
    <scope>NUCLEOTIDE SEQUENCE [LARGE SCALE GENOMIC DNA]</scope>
    <source>
        <strain evidence="3">JCM 31920</strain>
    </source>
</reference>
<evidence type="ECO:0000259" key="1">
    <source>
        <dbReference type="Pfam" id="PF03432"/>
    </source>
</evidence>
<dbReference type="Pfam" id="PF03432">
    <property type="entry name" value="Relaxase"/>
    <property type="match status" value="1"/>
</dbReference>
<evidence type="ECO:0000313" key="3">
    <source>
        <dbReference type="Proteomes" id="UP001501508"/>
    </source>
</evidence>
<dbReference type="InterPro" id="IPR005094">
    <property type="entry name" value="Endonuclease_MobA/VirD2"/>
</dbReference>
<accession>A0ABP8LJ33</accession>
<name>A0ABP8LJ33_9BACT</name>
<evidence type="ECO:0000313" key="2">
    <source>
        <dbReference type="EMBL" id="GAA4430669.1"/>
    </source>
</evidence>